<dbReference type="EMBL" id="PGOL01001070">
    <property type="protein sequence ID" value="PKI61126.1"/>
    <property type="molecule type" value="Genomic_DNA"/>
</dbReference>
<reference evidence="3 4" key="1">
    <citation type="submission" date="2017-11" db="EMBL/GenBank/DDBJ databases">
        <title>De-novo sequencing of pomegranate (Punica granatum L.) genome.</title>
        <authorList>
            <person name="Akparov Z."/>
            <person name="Amiraslanov A."/>
            <person name="Hajiyeva S."/>
            <person name="Abbasov M."/>
            <person name="Kaur K."/>
            <person name="Hamwieh A."/>
            <person name="Solovyev V."/>
            <person name="Salamov A."/>
            <person name="Braich B."/>
            <person name="Kosarev P."/>
            <person name="Mahmoud A."/>
            <person name="Hajiyev E."/>
            <person name="Babayeva S."/>
            <person name="Izzatullayeva V."/>
            <person name="Mammadov A."/>
            <person name="Mammadov A."/>
            <person name="Sharifova S."/>
            <person name="Ojaghi J."/>
            <person name="Eynullazada K."/>
            <person name="Bayramov B."/>
            <person name="Abdulazimova A."/>
            <person name="Shahmuradov I."/>
        </authorList>
    </citation>
    <scope>NUCLEOTIDE SEQUENCE [LARGE SCALE GENOMIC DNA]</scope>
    <source>
        <strain evidence="4">cv. AG2017</strain>
        <tissue evidence="3">Leaf</tissue>
    </source>
</reference>
<evidence type="ECO:0000313" key="3">
    <source>
        <dbReference type="EMBL" id="PKI61126.1"/>
    </source>
</evidence>
<evidence type="ECO:0000313" key="4">
    <source>
        <dbReference type="Proteomes" id="UP000233551"/>
    </source>
</evidence>
<dbReference type="AlphaFoldDB" id="A0A2I0K096"/>
<proteinExistence type="predicted"/>
<gene>
    <name evidence="3" type="ORF">CRG98_018446</name>
</gene>
<evidence type="ECO:0000256" key="1">
    <source>
        <dbReference type="SAM" id="MobiDB-lite"/>
    </source>
</evidence>
<dbReference type="Proteomes" id="UP000233551">
    <property type="component" value="Unassembled WGS sequence"/>
</dbReference>
<sequence length="252" mass="28084">MHSAYCSGGLGSIPLAPSLLLYTKRSNSSSMTTSLPSMIKKTMPSTRRRSSPTSALGTIRTSISIIRDYEEVGPSLANQMIGKVLLRQNYVPGTGLGAQRQGILHPIKVEEYKSKRGLGLRPSYPDVIQARKGQHLATQNGKISSGILSQPIHFGEGLNEDGRVTEIKESLHCLEDHQLTVEPIEEINVSTEEQLRTLKIGTGLDPIQRARMINFLKEYEEVFAWSYSDMPRLDPSIIKHFLPLDTKRFQPK</sequence>
<name>A0A2I0K096_PUNGR</name>
<dbReference type="InterPro" id="IPR000467">
    <property type="entry name" value="G_patch_dom"/>
</dbReference>
<feature type="region of interest" description="Disordered" evidence="1">
    <location>
        <begin position="28"/>
        <end position="54"/>
    </location>
</feature>
<dbReference type="PROSITE" id="PS50174">
    <property type="entry name" value="G_PATCH"/>
    <property type="match status" value="1"/>
</dbReference>
<feature type="domain" description="G-patch" evidence="2">
    <location>
        <begin position="77"/>
        <end position="123"/>
    </location>
</feature>
<protein>
    <recommendedName>
        <fullName evidence="2">G-patch domain-containing protein</fullName>
    </recommendedName>
</protein>
<evidence type="ECO:0000259" key="2">
    <source>
        <dbReference type="PROSITE" id="PS50174"/>
    </source>
</evidence>
<dbReference type="GO" id="GO:0003676">
    <property type="term" value="F:nucleic acid binding"/>
    <property type="evidence" value="ECO:0007669"/>
    <property type="project" value="InterPro"/>
</dbReference>
<keyword evidence="4" id="KW-1185">Reference proteome</keyword>
<dbReference type="Pfam" id="PF01585">
    <property type="entry name" value="G-patch"/>
    <property type="match status" value="1"/>
</dbReference>
<organism evidence="3 4">
    <name type="scientific">Punica granatum</name>
    <name type="common">Pomegranate</name>
    <dbReference type="NCBI Taxonomy" id="22663"/>
    <lineage>
        <taxon>Eukaryota</taxon>
        <taxon>Viridiplantae</taxon>
        <taxon>Streptophyta</taxon>
        <taxon>Embryophyta</taxon>
        <taxon>Tracheophyta</taxon>
        <taxon>Spermatophyta</taxon>
        <taxon>Magnoliopsida</taxon>
        <taxon>eudicotyledons</taxon>
        <taxon>Gunneridae</taxon>
        <taxon>Pentapetalae</taxon>
        <taxon>rosids</taxon>
        <taxon>malvids</taxon>
        <taxon>Myrtales</taxon>
        <taxon>Lythraceae</taxon>
        <taxon>Punica</taxon>
    </lineage>
</organism>
<accession>A0A2I0K096</accession>
<comment type="caution">
    <text evidence="3">The sequence shown here is derived from an EMBL/GenBank/DDBJ whole genome shotgun (WGS) entry which is preliminary data.</text>
</comment>
<dbReference type="SMART" id="SM00443">
    <property type="entry name" value="G_patch"/>
    <property type="match status" value="1"/>
</dbReference>
<feature type="compositionally biased region" description="Low complexity" evidence="1">
    <location>
        <begin position="28"/>
        <end position="38"/>
    </location>
</feature>